<dbReference type="SUPFAM" id="SSF51679">
    <property type="entry name" value="Bacterial luciferase-like"/>
    <property type="match status" value="1"/>
</dbReference>
<sequence>MSVQILGMIGHRLSSETISPIGPIFDKDYIRNFAQAHEDAGFDRILVGYWSDQPDGFLVTAWAGLATQRIGLLLAHRPGFVAPTLAARKLVTLDRLLDGRLALNVISGGSNVEQRKDGDFLEHDERYARTDEFLDVLKQEWTSEKPFNYKGQYYQVENAFSAIKSEQKPHLPVFFSGASEAAIRVAAKHADVYMLWGESLDKTRELVEQVRTEAAKQGRSIEFSVSLRPILGRTEEEAWAKAEQILHSARERQEQEGDLEVSLKPESIGAQRLRDTVALGERVDKRLWTGIAKLVGGGHNSTALVGTPEQVADALLDYYDLGIRYLLVRGFDPLNDAAEYGQELLPLIRAKVAARDAETEQRRA</sequence>
<dbReference type="OrthoDB" id="9814695at2"/>
<evidence type="ECO:0000256" key="1">
    <source>
        <dbReference type="ARBA" id="ARBA00022630"/>
    </source>
</evidence>
<feature type="domain" description="Luciferase-like" evidence="5">
    <location>
        <begin position="19"/>
        <end position="324"/>
    </location>
</feature>
<reference evidence="6 7" key="1">
    <citation type="submission" date="2019-07" db="EMBL/GenBank/DDBJ databases">
        <title>Genomic Encyclopedia of Type Strains, Phase I: the one thousand microbial genomes (KMG-I) project.</title>
        <authorList>
            <person name="Kyrpides N."/>
        </authorList>
    </citation>
    <scope>NUCLEOTIDE SEQUENCE [LARGE SCALE GENOMIC DNA]</scope>
    <source>
        <strain evidence="6 7">DSM 375</strain>
    </source>
</reference>
<keyword evidence="7" id="KW-1185">Reference proteome</keyword>
<dbReference type="Pfam" id="PF00296">
    <property type="entry name" value="Bac_luciferase"/>
    <property type="match status" value="1"/>
</dbReference>
<evidence type="ECO:0000259" key="5">
    <source>
        <dbReference type="Pfam" id="PF00296"/>
    </source>
</evidence>
<dbReference type="CDD" id="cd01094">
    <property type="entry name" value="Alkanesulfonate_monoxygenase"/>
    <property type="match status" value="1"/>
</dbReference>
<dbReference type="GO" id="GO:0046306">
    <property type="term" value="P:alkanesulfonate catabolic process"/>
    <property type="evidence" value="ECO:0007669"/>
    <property type="project" value="TreeGrafter"/>
</dbReference>
<dbReference type="Gene3D" id="3.20.20.30">
    <property type="entry name" value="Luciferase-like domain"/>
    <property type="match status" value="1"/>
</dbReference>
<evidence type="ECO:0000313" key="6">
    <source>
        <dbReference type="EMBL" id="TWH64780.1"/>
    </source>
</evidence>
<gene>
    <name evidence="6" type="ORF">LX59_02128</name>
</gene>
<evidence type="ECO:0000256" key="3">
    <source>
        <dbReference type="ARBA" id="ARBA00023002"/>
    </source>
</evidence>
<organism evidence="6 7">
    <name type="scientific">Azomonas agilis</name>
    <dbReference type="NCBI Taxonomy" id="116849"/>
    <lineage>
        <taxon>Bacteria</taxon>
        <taxon>Pseudomonadati</taxon>
        <taxon>Pseudomonadota</taxon>
        <taxon>Gammaproteobacteria</taxon>
        <taxon>Pseudomonadales</taxon>
        <taxon>Pseudomonadaceae</taxon>
        <taxon>Azomonas</taxon>
    </lineage>
</organism>
<evidence type="ECO:0000256" key="4">
    <source>
        <dbReference type="ARBA" id="ARBA00023033"/>
    </source>
</evidence>
<dbReference type="AlphaFoldDB" id="A0A562I191"/>
<evidence type="ECO:0000256" key="2">
    <source>
        <dbReference type="ARBA" id="ARBA00022643"/>
    </source>
</evidence>
<name>A0A562I191_9GAMM</name>
<keyword evidence="2" id="KW-0288">FMN</keyword>
<dbReference type="EMBL" id="VLKG01000007">
    <property type="protein sequence ID" value="TWH64780.1"/>
    <property type="molecule type" value="Genomic_DNA"/>
</dbReference>
<dbReference type="PANTHER" id="PTHR42847">
    <property type="entry name" value="ALKANESULFONATE MONOOXYGENASE"/>
    <property type="match status" value="1"/>
</dbReference>
<protein>
    <submittedName>
        <fullName evidence="6">Alkanesulfonate monooxygenase</fullName>
    </submittedName>
</protein>
<dbReference type="InterPro" id="IPR011251">
    <property type="entry name" value="Luciferase-like_dom"/>
</dbReference>
<comment type="caution">
    <text evidence="6">The sequence shown here is derived from an EMBL/GenBank/DDBJ whole genome shotgun (WGS) entry which is preliminary data.</text>
</comment>
<dbReference type="GO" id="GO:0008726">
    <property type="term" value="F:alkanesulfonate monooxygenase activity"/>
    <property type="evidence" value="ECO:0007669"/>
    <property type="project" value="TreeGrafter"/>
</dbReference>
<accession>A0A562I191</accession>
<keyword evidence="1" id="KW-0285">Flavoprotein</keyword>
<dbReference type="InterPro" id="IPR050172">
    <property type="entry name" value="SsuD_RutA_monooxygenase"/>
</dbReference>
<dbReference type="InterPro" id="IPR036661">
    <property type="entry name" value="Luciferase-like_sf"/>
</dbReference>
<keyword evidence="3" id="KW-0560">Oxidoreductase</keyword>
<proteinExistence type="predicted"/>
<dbReference type="RefSeq" id="WP_144571823.1">
    <property type="nucleotide sequence ID" value="NZ_VLKG01000007.1"/>
</dbReference>
<evidence type="ECO:0000313" key="7">
    <source>
        <dbReference type="Proteomes" id="UP000319627"/>
    </source>
</evidence>
<keyword evidence="4 6" id="KW-0503">Monooxygenase</keyword>
<dbReference type="PANTHER" id="PTHR42847:SF9">
    <property type="entry name" value="BLL6451 PROTEIN"/>
    <property type="match status" value="1"/>
</dbReference>
<dbReference type="Proteomes" id="UP000319627">
    <property type="component" value="Unassembled WGS sequence"/>
</dbReference>